<organism evidence="1 2">
    <name type="scientific">Ciona intestinalis</name>
    <name type="common">Transparent sea squirt</name>
    <name type="synonym">Ascidia intestinalis</name>
    <dbReference type="NCBI Taxonomy" id="7719"/>
    <lineage>
        <taxon>Eukaryota</taxon>
        <taxon>Metazoa</taxon>
        <taxon>Chordata</taxon>
        <taxon>Tunicata</taxon>
        <taxon>Ascidiacea</taxon>
        <taxon>Phlebobranchia</taxon>
        <taxon>Cionidae</taxon>
        <taxon>Ciona</taxon>
    </lineage>
</organism>
<dbReference type="EMBL" id="EAAA01000908">
    <property type="status" value="NOT_ANNOTATED_CDS"/>
    <property type="molecule type" value="Genomic_DNA"/>
</dbReference>
<evidence type="ECO:0000313" key="1">
    <source>
        <dbReference type="Ensembl" id="ENSCINP00000030697.1"/>
    </source>
</evidence>
<sequence>YYSCPNLTYCKKIVYTVLCNDNSWPATNSFLSHKNVFSWSAVIATQHKI</sequence>
<protein>
    <submittedName>
        <fullName evidence="1">Uncharacterized protein</fullName>
    </submittedName>
</protein>
<reference evidence="1" key="4">
    <citation type="submission" date="2025-09" db="UniProtKB">
        <authorList>
            <consortium name="Ensembl"/>
        </authorList>
    </citation>
    <scope>IDENTIFICATION</scope>
</reference>
<name>H2XM15_CIOIN</name>
<dbReference type="HOGENOM" id="CLU_3146862_0_0_1"/>
<dbReference type="Ensembl" id="ENSCINT00000035341.1">
    <property type="protein sequence ID" value="ENSCINP00000030697.1"/>
    <property type="gene ID" value="ENSCING00000019464.1"/>
</dbReference>
<accession>H2XM15</accession>
<keyword evidence="2" id="KW-1185">Reference proteome</keyword>
<dbReference type="AlphaFoldDB" id="H2XM15"/>
<reference evidence="1" key="2">
    <citation type="journal article" date="2008" name="Genome Biol.">
        <title>Improved genome assembly and evidence-based global gene model set for the chordate Ciona intestinalis: new insight into intron and operon populations.</title>
        <authorList>
            <person name="Satou Y."/>
            <person name="Mineta K."/>
            <person name="Ogasawara M."/>
            <person name="Sasakura Y."/>
            <person name="Shoguchi E."/>
            <person name="Ueno K."/>
            <person name="Yamada L."/>
            <person name="Matsumoto J."/>
            <person name="Wasserscheid J."/>
            <person name="Dewar K."/>
            <person name="Wiley G.B."/>
            <person name="Macmil S.L."/>
            <person name="Roe B.A."/>
            <person name="Zeller R.W."/>
            <person name="Hastings K.E."/>
            <person name="Lemaire P."/>
            <person name="Lindquist E."/>
            <person name="Endo T."/>
            <person name="Hotta K."/>
            <person name="Inaba K."/>
        </authorList>
    </citation>
    <scope>NUCLEOTIDE SEQUENCE [LARGE SCALE GENOMIC DNA]</scope>
    <source>
        <strain evidence="1">wild type</strain>
    </source>
</reference>
<dbReference type="Proteomes" id="UP000008144">
    <property type="component" value="Chromosome 12"/>
</dbReference>
<reference evidence="2" key="1">
    <citation type="journal article" date="2002" name="Science">
        <title>The draft genome of Ciona intestinalis: insights into chordate and vertebrate origins.</title>
        <authorList>
            <person name="Dehal P."/>
            <person name="Satou Y."/>
            <person name="Campbell R.K."/>
            <person name="Chapman J."/>
            <person name="Degnan B."/>
            <person name="De Tomaso A."/>
            <person name="Davidson B."/>
            <person name="Di Gregorio A."/>
            <person name="Gelpke M."/>
            <person name="Goodstein D.M."/>
            <person name="Harafuji N."/>
            <person name="Hastings K.E."/>
            <person name="Ho I."/>
            <person name="Hotta K."/>
            <person name="Huang W."/>
            <person name="Kawashima T."/>
            <person name="Lemaire P."/>
            <person name="Martinez D."/>
            <person name="Meinertzhagen I.A."/>
            <person name="Necula S."/>
            <person name="Nonaka M."/>
            <person name="Putnam N."/>
            <person name="Rash S."/>
            <person name="Saiga H."/>
            <person name="Satake M."/>
            <person name="Terry A."/>
            <person name="Yamada L."/>
            <person name="Wang H.G."/>
            <person name="Awazu S."/>
            <person name="Azumi K."/>
            <person name="Boore J."/>
            <person name="Branno M."/>
            <person name="Chin-Bow S."/>
            <person name="DeSantis R."/>
            <person name="Doyle S."/>
            <person name="Francino P."/>
            <person name="Keys D.N."/>
            <person name="Haga S."/>
            <person name="Hayashi H."/>
            <person name="Hino K."/>
            <person name="Imai K.S."/>
            <person name="Inaba K."/>
            <person name="Kano S."/>
            <person name="Kobayashi K."/>
            <person name="Kobayashi M."/>
            <person name="Lee B.I."/>
            <person name="Makabe K.W."/>
            <person name="Manohar C."/>
            <person name="Matassi G."/>
            <person name="Medina M."/>
            <person name="Mochizuki Y."/>
            <person name="Mount S."/>
            <person name="Morishita T."/>
            <person name="Miura S."/>
            <person name="Nakayama A."/>
            <person name="Nishizaka S."/>
            <person name="Nomoto H."/>
            <person name="Ohta F."/>
            <person name="Oishi K."/>
            <person name="Rigoutsos I."/>
            <person name="Sano M."/>
            <person name="Sasaki A."/>
            <person name="Sasakura Y."/>
            <person name="Shoguchi E."/>
            <person name="Shin-i T."/>
            <person name="Spagnuolo A."/>
            <person name="Stainier D."/>
            <person name="Suzuki M.M."/>
            <person name="Tassy O."/>
            <person name="Takatori N."/>
            <person name="Tokuoka M."/>
            <person name="Yagi K."/>
            <person name="Yoshizaki F."/>
            <person name="Wada S."/>
            <person name="Zhang C."/>
            <person name="Hyatt P.D."/>
            <person name="Larimer F."/>
            <person name="Detter C."/>
            <person name="Doggett N."/>
            <person name="Glavina T."/>
            <person name="Hawkins T."/>
            <person name="Richardson P."/>
            <person name="Lucas S."/>
            <person name="Kohara Y."/>
            <person name="Levine M."/>
            <person name="Satoh N."/>
            <person name="Rokhsar D.S."/>
        </authorList>
    </citation>
    <scope>NUCLEOTIDE SEQUENCE [LARGE SCALE GENOMIC DNA]</scope>
</reference>
<proteinExistence type="predicted"/>
<evidence type="ECO:0000313" key="2">
    <source>
        <dbReference type="Proteomes" id="UP000008144"/>
    </source>
</evidence>
<reference evidence="1" key="3">
    <citation type="submission" date="2025-08" db="UniProtKB">
        <authorList>
            <consortium name="Ensembl"/>
        </authorList>
    </citation>
    <scope>IDENTIFICATION</scope>
</reference>
<dbReference type="InParanoid" id="H2XM15"/>